<evidence type="ECO:0000313" key="2">
    <source>
        <dbReference type="EMBL" id="OAT67751.1"/>
    </source>
</evidence>
<name>A0A179V9T5_9MYCO</name>
<organism evidence="2 3">
    <name type="scientific">Mycobacteroides immunogenum</name>
    <dbReference type="NCBI Taxonomy" id="83262"/>
    <lineage>
        <taxon>Bacteria</taxon>
        <taxon>Bacillati</taxon>
        <taxon>Actinomycetota</taxon>
        <taxon>Actinomycetes</taxon>
        <taxon>Mycobacteriales</taxon>
        <taxon>Mycobacteriaceae</taxon>
        <taxon>Mycobacteroides</taxon>
    </lineage>
</organism>
<evidence type="ECO:0000256" key="1">
    <source>
        <dbReference type="SAM" id="SignalP"/>
    </source>
</evidence>
<dbReference type="EMBL" id="LQYE01000028">
    <property type="protein sequence ID" value="OAT67751.1"/>
    <property type="molecule type" value="Genomic_DNA"/>
</dbReference>
<dbReference type="Proteomes" id="UP000186919">
    <property type="component" value="Unassembled WGS sequence"/>
</dbReference>
<proteinExistence type="predicted"/>
<reference evidence="2 3" key="1">
    <citation type="submission" date="2016-01" db="EMBL/GenBank/DDBJ databases">
        <title>Mycobacterium immunogenum strain CD11_6 genome sequencing and assembly.</title>
        <authorList>
            <person name="Kaur G."/>
            <person name="Nair G.R."/>
            <person name="Mayilraj S."/>
        </authorList>
    </citation>
    <scope>NUCLEOTIDE SEQUENCE [LARGE SCALE GENOMIC DNA]</scope>
    <source>
        <strain evidence="2 3">CD11-6</strain>
    </source>
</reference>
<feature type="chain" id="PRO_5038639223" description="DUF5642 domain-containing protein" evidence="1">
    <location>
        <begin position="19"/>
        <end position="218"/>
    </location>
</feature>
<dbReference type="RefSeq" id="WP_064631658.1">
    <property type="nucleotide sequence ID" value="NZ_LQYE01000028.1"/>
</dbReference>
<feature type="signal peptide" evidence="1">
    <location>
        <begin position="1"/>
        <end position="18"/>
    </location>
</feature>
<keyword evidence="1" id="KW-0732">Signal</keyword>
<accession>A0A179V9T5</accession>
<comment type="caution">
    <text evidence="2">The sequence shown here is derived from an EMBL/GenBank/DDBJ whole genome shotgun (WGS) entry which is preliminary data.</text>
</comment>
<gene>
    <name evidence="2" type="ORF">AWB85_11480</name>
</gene>
<sequence>MARVLHIGAISAALFIVAACTNVVDGEAKTDGSPGLPKGDPAKLLLPRQDFLDGSGTYKVLKQPGSDGPSVSPVECNIFVNHDSVPFEQAAAQYEDGAIRVDVVVGMGVADSFHTLEEKAGRCASVTLDLDGVEGTGNVKIEKVSGTSVDTVESVFTGGLGMDGEQTVELTIKTLTAQTRGATVTVKVLHAMEPWSSDDDKLALTLLNKQVAKVQNAP</sequence>
<evidence type="ECO:0000313" key="3">
    <source>
        <dbReference type="Proteomes" id="UP000186919"/>
    </source>
</evidence>
<evidence type="ECO:0008006" key="4">
    <source>
        <dbReference type="Google" id="ProtNLM"/>
    </source>
</evidence>
<dbReference type="PROSITE" id="PS51257">
    <property type="entry name" value="PROKAR_LIPOPROTEIN"/>
    <property type="match status" value="1"/>
</dbReference>
<protein>
    <recommendedName>
        <fullName evidence="4">DUF5642 domain-containing protein</fullName>
    </recommendedName>
</protein>
<dbReference type="AlphaFoldDB" id="A0A179V9T5"/>